<protein>
    <submittedName>
        <fullName evidence="3">SMP-30/gluconolactonase/LRE family protein</fullName>
    </submittedName>
</protein>
<accession>A0ABS5IW27</accession>
<dbReference type="InterPro" id="IPR011042">
    <property type="entry name" value="6-blade_b-propeller_TolB-like"/>
</dbReference>
<dbReference type="SUPFAM" id="SSF63829">
    <property type="entry name" value="Calcium-dependent phosphotriesterase"/>
    <property type="match status" value="1"/>
</dbReference>
<dbReference type="RefSeq" id="WP_211972275.1">
    <property type="nucleotide sequence ID" value="NZ_CBFHAM010000020.1"/>
</dbReference>
<organism evidence="3 4">
    <name type="scientific">Chitinophaga hostae</name>
    <dbReference type="NCBI Taxonomy" id="2831022"/>
    <lineage>
        <taxon>Bacteria</taxon>
        <taxon>Pseudomonadati</taxon>
        <taxon>Bacteroidota</taxon>
        <taxon>Chitinophagia</taxon>
        <taxon>Chitinophagales</taxon>
        <taxon>Chitinophagaceae</taxon>
        <taxon>Chitinophaga</taxon>
    </lineage>
</organism>
<sequence>MHRMYREWRAQVVCPANTMLGEGPVWDHRRQQLYFTDIPARRVHSFDPVSQTFRQWKTGSKTSLVIPASNGQFLLGMQGSLAMSALNGTTPTTLIPVEPESPQHRCNDGKCDALGRLWFGTMHTDALPGKGALYCYDGTLRKVLDGISISNGLCWSADNKIMYHIDSAERNIRAYEFDLLSGTPGKHRIVINTKDLPDGMCIDNEGMLWVAMWGGNAVHRYHPYTGELTGKVWVDAPHVTSCTFGGRNMNQLFITTAKEELTPRQLQVYPDSGSLFAARLPFTGAPAHIFSMSPVCV</sequence>
<dbReference type="Pfam" id="PF08450">
    <property type="entry name" value="SGL"/>
    <property type="match status" value="1"/>
</dbReference>
<feature type="domain" description="SMP-30/Gluconolactonase/LRE-like region" evidence="2">
    <location>
        <begin position="20"/>
        <end position="257"/>
    </location>
</feature>
<comment type="similarity">
    <text evidence="1">Belongs to the SMP-30/CGR1 family.</text>
</comment>
<evidence type="ECO:0000256" key="1">
    <source>
        <dbReference type="ARBA" id="ARBA00008853"/>
    </source>
</evidence>
<reference evidence="3 4" key="1">
    <citation type="submission" date="2021-04" db="EMBL/GenBank/DDBJ databases">
        <title>Chitinophaga sp. nov., isolated from the rhizosphere soil.</title>
        <authorList>
            <person name="He S."/>
        </authorList>
    </citation>
    <scope>NUCLEOTIDE SEQUENCE [LARGE SCALE GENOMIC DNA]</scope>
    <source>
        <strain evidence="3 4">2R12</strain>
    </source>
</reference>
<gene>
    <name evidence="3" type="ORF">KE626_07605</name>
</gene>
<proteinExistence type="inferred from homology"/>
<comment type="caution">
    <text evidence="3">The sequence shown here is derived from an EMBL/GenBank/DDBJ whole genome shotgun (WGS) entry which is preliminary data.</text>
</comment>
<dbReference type="InterPro" id="IPR005511">
    <property type="entry name" value="SMP-30"/>
</dbReference>
<dbReference type="PANTHER" id="PTHR10907:SF47">
    <property type="entry name" value="REGUCALCIN"/>
    <property type="match status" value="1"/>
</dbReference>
<evidence type="ECO:0000259" key="2">
    <source>
        <dbReference type="Pfam" id="PF08450"/>
    </source>
</evidence>
<dbReference type="Proteomes" id="UP000676386">
    <property type="component" value="Unassembled WGS sequence"/>
</dbReference>
<dbReference type="EMBL" id="JAGTXB010000003">
    <property type="protein sequence ID" value="MBS0027169.1"/>
    <property type="molecule type" value="Genomic_DNA"/>
</dbReference>
<keyword evidence="4" id="KW-1185">Reference proteome</keyword>
<dbReference type="PANTHER" id="PTHR10907">
    <property type="entry name" value="REGUCALCIN"/>
    <property type="match status" value="1"/>
</dbReference>
<dbReference type="Gene3D" id="2.120.10.30">
    <property type="entry name" value="TolB, C-terminal domain"/>
    <property type="match status" value="1"/>
</dbReference>
<dbReference type="InterPro" id="IPR013658">
    <property type="entry name" value="SGL"/>
</dbReference>
<dbReference type="PRINTS" id="PR01790">
    <property type="entry name" value="SMP30FAMILY"/>
</dbReference>
<name>A0ABS5IW27_9BACT</name>
<evidence type="ECO:0000313" key="3">
    <source>
        <dbReference type="EMBL" id="MBS0027169.1"/>
    </source>
</evidence>
<evidence type="ECO:0000313" key="4">
    <source>
        <dbReference type="Proteomes" id="UP000676386"/>
    </source>
</evidence>